<accession>A0A2A2FKA6</accession>
<comment type="pathway">
    <text evidence="4">Amino-acid degradation; L-kynurenine degradation; L-alanine and anthranilate from L-kynurenine: step 1/1.</text>
</comment>
<proteinExistence type="inferred from homology"/>
<evidence type="ECO:0000313" key="6">
    <source>
        <dbReference type="EMBL" id="PAU85280.1"/>
    </source>
</evidence>
<dbReference type="EMBL" id="NSKC01000001">
    <property type="protein sequence ID" value="PAU85280.1"/>
    <property type="molecule type" value="Genomic_DNA"/>
</dbReference>
<dbReference type="RefSeq" id="WP_095635401.1">
    <property type="nucleotide sequence ID" value="NZ_NSKC01000001.1"/>
</dbReference>
<dbReference type="EC" id="3.7.1.3" evidence="4"/>
<keyword evidence="3 4" id="KW-0663">Pyridoxal phosphate</keyword>
<dbReference type="PIRSF" id="PIRSF038800">
    <property type="entry name" value="KYNU"/>
    <property type="match status" value="1"/>
</dbReference>
<evidence type="ECO:0000256" key="5">
    <source>
        <dbReference type="SAM" id="MobiDB-lite"/>
    </source>
</evidence>
<dbReference type="PANTHER" id="PTHR14084:SF0">
    <property type="entry name" value="KYNURENINASE"/>
    <property type="match status" value="1"/>
</dbReference>
<keyword evidence="1 4" id="KW-0662">Pyridine nucleotide biosynthesis</keyword>
<dbReference type="Pfam" id="PF22580">
    <property type="entry name" value="KYNU_C"/>
    <property type="match status" value="1"/>
</dbReference>
<name>A0A2A2FKA6_9EURY</name>
<dbReference type="UniPathway" id="UPA00334">
    <property type="reaction ID" value="UER00455"/>
</dbReference>
<dbReference type="GO" id="GO:0030170">
    <property type="term" value="F:pyridoxal phosphate binding"/>
    <property type="evidence" value="ECO:0007669"/>
    <property type="project" value="InterPro"/>
</dbReference>
<dbReference type="InterPro" id="IPR015424">
    <property type="entry name" value="PyrdxlP-dep_Trfase"/>
</dbReference>
<sequence>MDDSDAASGESGGPYAPARDVLAGEGLGAADGGGAADPDPAVLAARLDDGDPLSGFADRYHVPDGVLYMDGNSLGPASDAALASLDRVVDEWRDRLIGGWTDADPPWFEVGERLGDALAPLVGADPSEVVVGNSITVNVHTLIGTFLDELLAGNGPDREEFEAADGTWEPDGGPDTEPAVLVNELDFPSDHYAVRAQLRQRGIDPDEKLRVVPSRDGRTIDPRDIEAALAAHDDVGIVCMPTALYRSGQLFDVARIADAAHEAGAYVGFDAAHSAGAVPHEFGDAGIDFAVWCTYKYLNAGPGSIGALFVAERHHGLTPALAGWWGHEKATQFEMNMEYTPAESAGAWQIGTPPLLAAAPLEGSVELLREAGIERLREKSLALTDFLIALVDARLPAVDVGTPREHAARGGHVALEHPDAERLSEALRDRGVVVDFRPPNVVRVCPAAPYTGFADVLEVVDEIEAILKSGAHESYATSEGGVT</sequence>
<dbReference type="SUPFAM" id="SSF53383">
    <property type="entry name" value="PLP-dependent transferases"/>
    <property type="match status" value="1"/>
</dbReference>
<comment type="subunit">
    <text evidence="4">Homodimer.</text>
</comment>
<comment type="pathway">
    <text evidence="4">Cofactor biosynthesis; NAD(+) biosynthesis; quinolinate from L-kynurenine: step 2/3.</text>
</comment>
<evidence type="ECO:0000256" key="2">
    <source>
        <dbReference type="ARBA" id="ARBA00022801"/>
    </source>
</evidence>
<keyword evidence="2 4" id="KW-0378">Hydrolase</keyword>
<dbReference type="Gene3D" id="3.90.1150.10">
    <property type="entry name" value="Aspartate Aminotransferase, domain 1"/>
    <property type="match status" value="1"/>
</dbReference>
<comment type="function">
    <text evidence="4">Catalyzes the cleavage of L-kynurenine (L-Kyn) and L-3-hydroxykynurenine (L-3OHKyn) into anthranilic acid (AA) and 3-hydroxyanthranilic acid (3-OHAA), respectively.</text>
</comment>
<dbReference type="HAMAP" id="MF_01970">
    <property type="entry name" value="Kynureninase"/>
    <property type="match status" value="1"/>
</dbReference>
<dbReference type="InterPro" id="IPR015422">
    <property type="entry name" value="PyrdxlP-dep_Trfase_small"/>
</dbReference>
<comment type="catalytic activity">
    <reaction evidence="4">
        <text>3-hydroxy-L-kynurenine + H2O = 3-hydroxyanthranilate + L-alanine + H(+)</text>
        <dbReference type="Rhea" id="RHEA:25143"/>
        <dbReference type="ChEBI" id="CHEBI:15377"/>
        <dbReference type="ChEBI" id="CHEBI:15378"/>
        <dbReference type="ChEBI" id="CHEBI:36559"/>
        <dbReference type="ChEBI" id="CHEBI:57972"/>
        <dbReference type="ChEBI" id="CHEBI:58125"/>
        <dbReference type="EC" id="3.7.1.3"/>
    </reaction>
</comment>
<comment type="caution">
    <text evidence="6">The sequence shown here is derived from an EMBL/GenBank/DDBJ whole genome shotgun (WGS) entry which is preliminary data.</text>
</comment>
<comment type="cofactor">
    <cofactor evidence="4">
        <name>pyridoxal 5'-phosphate</name>
        <dbReference type="ChEBI" id="CHEBI:597326"/>
    </cofactor>
</comment>
<dbReference type="GO" id="GO:0043420">
    <property type="term" value="P:anthranilate metabolic process"/>
    <property type="evidence" value="ECO:0007669"/>
    <property type="project" value="TreeGrafter"/>
</dbReference>
<dbReference type="AlphaFoldDB" id="A0A2A2FKA6"/>
<evidence type="ECO:0000256" key="4">
    <source>
        <dbReference type="PIRNR" id="PIRNR038800"/>
    </source>
</evidence>
<feature type="compositionally biased region" description="Gly residues" evidence="5">
    <location>
        <begin position="25"/>
        <end position="35"/>
    </location>
</feature>
<evidence type="ECO:0000313" key="7">
    <source>
        <dbReference type="Proteomes" id="UP000218083"/>
    </source>
</evidence>
<dbReference type="GO" id="GO:0005737">
    <property type="term" value="C:cytoplasm"/>
    <property type="evidence" value="ECO:0007669"/>
    <property type="project" value="InterPro"/>
</dbReference>
<comment type="similarity">
    <text evidence="4">Belongs to the kynureninase family.</text>
</comment>
<evidence type="ECO:0000256" key="1">
    <source>
        <dbReference type="ARBA" id="ARBA00022642"/>
    </source>
</evidence>
<dbReference type="InterPro" id="IPR010111">
    <property type="entry name" value="Kynureninase"/>
</dbReference>
<dbReference type="InterPro" id="IPR015421">
    <property type="entry name" value="PyrdxlP-dep_Trfase_major"/>
</dbReference>
<dbReference type="GO" id="GO:0009435">
    <property type="term" value="P:NAD+ biosynthetic process"/>
    <property type="evidence" value="ECO:0007669"/>
    <property type="project" value="UniProtKB-UniPathway"/>
</dbReference>
<dbReference type="NCBIfam" id="TIGR01814">
    <property type="entry name" value="kynureninase"/>
    <property type="match status" value="1"/>
</dbReference>
<dbReference type="Proteomes" id="UP000218083">
    <property type="component" value="Unassembled WGS sequence"/>
</dbReference>
<dbReference type="GO" id="GO:0030429">
    <property type="term" value="F:kynureninase activity"/>
    <property type="evidence" value="ECO:0007669"/>
    <property type="project" value="UniProtKB-EC"/>
</dbReference>
<protein>
    <recommendedName>
        <fullName evidence="4">Kynureninase</fullName>
        <ecNumber evidence="4">3.7.1.3</ecNumber>
    </recommendedName>
</protein>
<evidence type="ECO:0000256" key="3">
    <source>
        <dbReference type="ARBA" id="ARBA00022898"/>
    </source>
</evidence>
<keyword evidence="7" id="KW-1185">Reference proteome</keyword>
<comment type="catalytic activity">
    <reaction evidence="4">
        <text>L-kynurenine + H2O = anthranilate + L-alanine + H(+)</text>
        <dbReference type="Rhea" id="RHEA:16813"/>
        <dbReference type="ChEBI" id="CHEBI:15377"/>
        <dbReference type="ChEBI" id="CHEBI:15378"/>
        <dbReference type="ChEBI" id="CHEBI:16567"/>
        <dbReference type="ChEBI" id="CHEBI:57959"/>
        <dbReference type="ChEBI" id="CHEBI:57972"/>
        <dbReference type="EC" id="3.7.1.3"/>
    </reaction>
</comment>
<dbReference type="Gene3D" id="3.40.640.10">
    <property type="entry name" value="Type I PLP-dependent aspartate aminotransferase-like (Major domain)"/>
    <property type="match status" value="1"/>
</dbReference>
<organism evidence="6 7">
    <name type="scientific">Halorubrum salipaludis</name>
    <dbReference type="NCBI Taxonomy" id="2032630"/>
    <lineage>
        <taxon>Archaea</taxon>
        <taxon>Methanobacteriati</taxon>
        <taxon>Methanobacteriota</taxon>
        <taxon>Stenosarchaea group</taxon>
        <taxon>Halobacteria</taxon>
        <taxon>Halobacteriales</taxon>
        <taxon>Haloferacaceae</taxon>
        <taxon>Halorubrum</taxon>
    </lineage>
</organism>
<dbReference type="PANTHER" id="PTHR14084">
    <property type="entry name" value="KYNURENINASE"/>
    <property type="match status" value="1"/>
</dbReference>
<gene>
    <name evidence="6" type="primary">kynU</name>
    <name evidence="6" type="ORF">CK500_01020</name>
</gene>
<dbReference type="GO" id="GO:0019441">
    <property type="term" value="P:L-tryptophan catabolic process to kynurenine"/>
    <property type="evidence" value="ECO:0007669"/>
    <property type="project" value="TreeGrafter"/>
</dbReference>
<dbReference type="GO" id="GO:0097053">
    <property type="term" value="P:L-kynurenine catabolic process"/>
    <property type="evidence" value="ECO:0007669"/>
    <property type="project" value="UniProtKB-UniPathway"/>
</dbReference>
<reference evidence="6 7" key="1">
    <citation type="submission" date="2017-08" db="EMBL/GenBank/DDBJ databases">
        <title>The strain WRN001 was isolated from Binhai saline alkaline soil, Tianjin, China.</title>
        <authorList>
            <person name="Liu D."/>
            <person name="Zhang G."/>
        </authorList>
    </citation>
    <scope>NUCLEOTIDE SEQUENCE [LARGE SCALE GENOMIC DNA]</scope>
    <source>
        <strain evidence="6 7">WN019</strain>
    </source>
</reference>
<dbReference type="OrthoDB" id="195463at2157"/>
<dbReference type="UniPathway" id="UPA00253">
    <property type="reaction ID" value="UER00329"/>
</dbReference>
<feature type="region of interest" description="Disordered" evidence="5">
    <location>
        <begin position="1"/>
        <end position="35"/>
    </location>
</feature>